<feature type="region of interest" description="Disordered" evidence="6">
    <location>
        <begin position="503"/>
        <end position="578"/>
    </location>
</feature>
<dbReference type="GO" id="GO:0005576">
    <property type="term" value="C:extracellular region"/>
    <property type="evidence" value="ECO:0007669"/>
    <property type="project" value="UniProtKB-SubCell"/>
</dbReference>
<keyword evidence="4" id="KW-0677">Repeat</keyword>
<dbReference type="PANTHER" id="PTHR24020:SF20">
    <property type="entry name" value="PH DOMAIN-CONTAINING PROTEIN"/>
    <property type="match status" value="1"/>
</dbReference>
<feature type="chain" id="PRO_5032817941" description="VWFA domain-containing protein" evidence="7">
    <location>
        <begin position="21"/>
        <end position="1202"/>
    </location>
</feature>
<feature type="domain" description="VWFA" evidence="8">
    <location>
        <begin position="121"/>
        <end position="294"/>
    </location>
</feature>
<accession>A0A8B6BU85</accession>
<evidence type="ECO:0000256" key="3">
    <source>
        <dbReference type="ARBA" id="ARBA00022729"/>
    </source>
</evidence>
<keyword evidence="5" id="KW-0325">Glycoprotein</keyword>
<dbReference type="Proteomes" id="UP000596742">
    <property type="component" value="Unassembled WGS sequence"/>
</dbReference>
<feature type="region of interest" description="Disordered" evidence="6">
    <location>
        <begin position="1094"/>
        <end position="1166"/>
    </location>
</feature>
<evidence type="ECO:0000313" key="9">
    <source>
        <dbReference type="EMBL" id="VDH94988.1"/>
    </source>
</evidence>
<feature type="compositionally biased region" description="Low complexity" evidence="6">
    <location>
        <begin position="848"/>
        <end position="890"/>
    </location>
</feature>
<feature type="compositionally biased region" description="Low complexity" evidence="6">
    <location>
        <begin position="1094"/>
        <end position="1106"/>
    </location>
</feature>
<comment type="subcellular location">
    <subcellularLocation>
        <location evidence="1">Secreted</location>
    </subcellularLocation>
</comment>
<keyword evidence="2" id="KW-0964">Secreted</keyword>
<dbReference type="SMART" id="SM00327">
    <property type="entry name" value="VWA"/>
    <property type="match status" value="4"/>
</dbReference>
<comment type="caution">
    <text evidence="9">The sequence shown here is derived from an EMBL/GenBank/DDBJ whole genome shotgun (WGS) entry which is preliminary data.</text>
</comment>
<dbReference type="Pfam" id="PF00092">
    <property type="entry name" value="VWA"/>
    <property type="match status" value="4"/>
</dbReference>
<feature type="domain" description="VWFA" evidence="8">
    <location>
        <begin position="905"/>
        <end position="1078"/>
    </location>
</feature>
<feature type="signal peptide" evidence="7">
    <location>
        <begin position="1"/>
        <end position="20"/>
    </location>
</feature>
<proteinExistence type="predicted"/>
<gene>
    <name evidence="9" type="ORF">MGAL_10B016145</name>
</gene>
<evidence type="ECO:0000256" key="1">
    <source>
        <dbReference type="ARBA" id="ARBA00004613"/>
    </source>
</evidence>
<evidence type="ECO:0000256" key="6">
    <source>
        <dbReference type="SAM" id="MobiDB-lite"/>
    </source>
</evidence>
<evidence type="ECO:0000313" key="10">
    <source>
        <dbReference type="Proteomes" id="UP000596742"/>
    </source>
</evidence>
<feature type="domain" description="VWFA" evidence="8">
    <location>
        <begin position="665"/>
        <end position="838"/>
    </location>
</feature>
<feature type="non-terminal residue" evidence="9">
    <location>
        <position position="1"/>
    </location>
</feature>
<dbReference type="PANTHER" id="PTHR24020">
    <property type="entry name" value="COLLAGEN ALPHA"/>
    <property type="match status" value="1"/>
</dbReference>
<feature type="compositionally biased region" description="Low complexity" evidence="6">
    <location>
        <begin position="513"/>
        <end position="539"/>
    </location>
</feature>
<dbReference type="InterPro" id="IPR050525">
    <property type="entry name" value="ECM_Assembly_Org"/>
</dbReference>
<evidence type="ECO:0000256" key="5">
    <source>
        <dbReference type="ARBA" id="ARBA00023180"/>
    </source>
</evidence>
<evidence type="ECO:0000256" key="4">
    <source>
        <dbReference type="ARBA" id="ARBA00022737"/>
    </source>
</evidence>
<feature type="domain" description="VWFA" evidence="8">
    <location>
        <begin position="322"/>
        <end position="495"/>
    </location>
</feature>
<dbReference type="InterPro" id="IPR002035">
    <property type="entry name" value="VWF_A"/>
</dbReference>
<evidence type="ECO:0000259" key="8">
    <source>
        <dbReference type="PROSITE" id="PS50234"/>
    </source>
</evidence>
<dbReference type="InterPro" id="IPR036465">
    <property type="entry name" value="vWFA_dom_sf"/>
</dbReference>
<dbReference type="PROSITE" id="PS50234">
    <property type="entry name" value="VWFA"/>
    <property type="match status" value="4"/>
</dbReference>
<name>A0A8B6BU85_MYTGA</name>
<feature type="compositionally biased region" description="Low complexity" evidence="6">
    <location>
        <begin position="1131"/>
        <end position="1140"/>
    </location>
</feature>
<dbReference type="AlphaFoldDB" id="A0A8B6BU85"/>
<dbReference type="Gene3D" id="3.40.50.410">
    <property type="entry name" value="von Willebrand factor, type A domain"/>
    <property type="match status" value="4"/>
</dbReference>
<reference evidence="9" key="1">
    <citation type="submission" date="2018-11" db="EMBL/GenBank/DDBJ databases">
        <authorList>
            <person name="Alioto T."/>
            <person name="Alioto T."/>
        </authorList>
    </citation>
    <scope>NUCLEOTIDE SEQUENCE</scope>
</reference>
<sequence length="1202" mass="127360">MKVVACILFVSLLHSTTCKAVNRRSVGAGASAYGKNPDLLFPMVNETTTMAPVTAVTPNNNIQSARLQELYKTLVCLNVGSSANGNDPDKKIDFGKNSMLPTYPTHIKDCFFNYNCHEKVDLVFLLDASGSVGIENFEKEKQFIIESSNQFIIGPNDAQVSVVMFSNQPHNQFNLSEFDNISSITNQINAIPYEAGGTYTSLALQFASDNSFTAEAGNRPDAIDVLVVVTDGKSTDHAQTLREAAALKQRNIVIVGVGIGSAVDAQELNGIATSPLYVMYANDFDALRHFYRDIHDISCIIEPVVTTPEPTRPNLDCHDKADLVFLLDASGSVGIDNFNKEKEFISNSLSRFIIGPNDTQVSVVMFSNQPVSQFNLSEYQDRESIVNETNSIPYQAGGTYTSSALAFTRDYSFTAPSGDRPDARNFLIVITDGKSTDPTQTLVEAANLKQNQIVIIGVGIGSGVDRTELSAIASGSQYVLHVDNFNSLSQFYGDIHQLACIADQTTPPPTTPEPTTTGSTPEPTTGEPTTTGSTPEPTTGGPGRVRGSTGPGVGTGSGVTVNPRNTGVGSGASAGEKSEELFPPVAATTTSAPTDPPNTNTNVDPARLAELYKSLGCLNVGSSATGINDNSINYIDFENGSPSSQGEQHRINCSVLLPACHDRVDLVFLLDASGSVELANFNKEKDFIAQSISRFFISPKDAQVSVVTFSNQPANAFNLNQYQNKASIVAGVNQIPYVAGGTYTSSALAYVRENSFTPGAGDRPDARNVLVVMTDGKSTDPMQTVLEAAKLKQSNITTIVLGIGSGVDQNELNTIASAPSYVLNVDDFDALRQVYGAIHEISCIIDQTTTPMPTTTPIPTTTQEPKTQQPTTQEPTTMEPTTMEPATQEPSTPVPTPVVCRDKADLVYLLDSSGSVGIGNFQKEQNFIAQSLSRFVIGPNDTQVSVAMFSNEPVSAFNLSDYQDKASIVNAVNNMTYIAGGTYTSSALAFVRDISFSSEAGGRSDARNVLVVITDGKSTDPAQTIKEAKTLHGTNISVIAVGIGSGVDKNELNVIASDPQYVLNVDDFDALRKIYGSVHELACKIINNGKVTTAKPSGAGTTSSSGGVSGGVSSGTGTGTGGGPSNGGSTAGTAGSGSTSIPVTATTGGKTPLPQAGLTPDTLTPDNFTDYNHTDCRDLINCRPYPRERICPTNSSYFPWAN</sequence>
<organism evidence="9 10">
    <name type="scientific">Mytilus galloprovincialis</name>
    <name type="common">Mediterranean mussel</name>
    <dbReference type="NCBI Taxonomy" id="29158"/>
    <lineage>
        <taxon>Eukaryota</taxon>
        <taxon>Metazoa</taxon>
        <taxon>Spiralia</taxon>
        <taxon>Lophotrochozoa</taxon>
        <taxon>Mollusca</taxon>
        <taxon>Bivalvia</taxon>
        <taxon>Autobranchia</taxon>
        <taxon>Pteriomorphia</taxon>
        <taxon>Mytilida</taxon>
        <taxon>Mytiloidea</taxon>
        <taxon>Mytilidae</taxon>
        <taxon>Mytilinae</taxon>
        <taxon>Mytilus</taxon>
    </lineage>
</organism>
<evidence type="ECO:0000256" key="2">
    <source>
        <dbReference type="ARBA" id="ARBA00022525"/>
    </source>
</evidence>
<feature type="compositionally biased region" description="Gly residues" evidence="6">
    <location>
        <begin position="1107"/>
        <end position="1130"/>
    </location>
</feature>
<keyword evidence="10" id="KW-1185">Reference proteome</keyword>
<protein>
    <recommendedName>
        <fullName evidence="8">VWFA domain-containing protein</fullName>
    </recommendedName>
</protein>
<dbReference type="OrthoDB" id="5985714at2759"/>
<dbReference type="SUPFAM" id="SSF53300">
    <property type="entry name" value="vWA-like"/>
    <property type="match status" value="4"/>
</dbReference>
<keyword evidence="3 7" id="KW-0732">Signal</keyword>
<dbReference type="CDD" id="cd01472">
    <property type="entry name" value="vWA_collagen"/>
    <property type="match status" value="4"/>
</dbReference>
<dbReference type="PRINTS" id="PR00453">
    <property type="entry name" value="VWFADOMAIN"/>
</dbReference>
<feature type="compositionally biased region" description="Gly residues" evidence="6">
    <location>
        <begin position="540"/>
        <end position="557"/>
    </location>
</feature>
<dbReference type="EMBL" id="UYJE01000655">
    <property type="protein sequence ID" value="VDH94988.1"/>
    <property type="molecule type" value="Genomic_DNA"/>
</dbReference>
<dbReference type="FunFam" id="3.40.50.410:FF:000004">
    <property type="entry name" value="collagen alpha-6(VI) chain"/>
    <property type="match status" value="3"/>
</dbReference>
<evidence type="ECO:0000256" key="7">
    <source>
        <dbReference type="SAM" id="SignalP"/>
    </source>
</evidence>
<feature type="region of interest" description="Disordered" evidence="6">
    <location>
        <begin position="848"/>
        <end position="895"/>
    </location>
</feature>